<comment type="caution">
    <text evidence="9">The sequence shown here is derived from an EMBL/GenBank/DDBJ whole genome shotgun (WGS) entry which is preliminary data.</text>
</comment>
<feature type="domain" description="Metallo-beta-lactamase" evidence="7">
    <location>
        <begin position="510"/>
        <end position="687"/>
    </location>
</feature>
<evidence type="ECO:0008006" key="11">
    <source>
        <dbReference type="Google" id="ProtNLM"/>
    </source>
</evidence>
<evidence type="ECO:0000313" key="10">
    <source>
        <dbReference type="Proteomes" id="UP001500984"/>
    </source>
</evidence>
<proteinExistence type="predicted"/>
<evidence type="ECO:0000256" key="4">
    <source>
        <dbReference type="ARBA" id="ARBA00022989"/>
    </source>
</evidence>
<evidence type="ECO:0000259" key="8">
    <source>
        <dbReference type="Pfam" id="PF03772"/>
    </source>
</evidence>
<evidence type="ECO:0000256" key="1">
    <source>
        <dbReference type="ARBA" id="ARBA00004651"/>
    </source>
</evidence>
<feature type="transmembrane region" description="Helical" evidence="6">
    <location>
        <begin position="77"/>
        <end position="97"/>
    </location>
</feature>
<dbReference type="Pfam" id="PF00753">
    <property type="entry name" value="Lactamase_B"/>
    <property type="match status" value="1"/>
</dbReference>
<dbReference type="InterPro" id="IPR052159">
    <property type="entry name" value="Competence_DNA_uptake"/>
</dbReference>
<sequence length="761" mass="77122">MRREVRQRTSELLRGAGTRLVHRVGTCRTAAAAAGAWLGAGTGGVPAVLAVCALLLALGVLLLLARPGRRRVDALRTVAGGLAFSAGLTGVLVGAHAHGQGRAPQLESVRASVVSESHETASGRYRALATGEFGRATLIADEPLPPAGTLVEARLDWWDEGLAGVEEATAVRAPGAVWRLRADVRAGLARASVGGHEGAELLPGLVIGDTARVSAELEEAMRTVSLTHVTAVSGANILIVAGVVLLVMSRLCRPWWARLLPAACVTAGYVFVVGPEPSVTRATAMAALTAIGLLRPVGTPTVAVLASAVSVLLVWQPQLAGEIGFALSVAATAGILLVAPPLTQLLVDRRVPGWAAAAIAVPAAAQLACTPLLIVLAPQLSPWSVPANLAAGPAVAPATVLGLLAMALEAAGASWPARLFGGLGAFCAWWITGVAHVCAALPAAALRWPEAPGGMVLACVMAAFVCAAVLLRGRSRAAAAVLAFAVAVGGSLVPVLGQPGRGEWSVLVCDVGQGSAVLLRAQEESGDHALLVDTGDDAEALHRCLEGSGVRRLTLAVSHFDRDHVGALDAAVEAAEVHALIVPRALAHTPEAEDARALTGLSGIPAARGEALPPEALPPGVRVRVLWPPPRAGSSADGNGHSLVLLAEADGITVLLPGDIGRTQSLVLAPVLAQEPPVDLMLAPHHGSGDMAPALHRAARPRAGAVSVGADNSYGHPTPSALAAFGSAEMLRTDVCGTLAVTAGGAVRAEDPDCGRVRAGG</sequence>
<feature type="transmembrane region" description="Helical" evidence="6">
    <location>
        <begin position="420"/>
        <end position="445"/>
    </location>
</feature>
<feature type="transmembrane region" description="Helical" evidence="6">
    <location>
        <begin position="478"/>
        <end position="497"/>
    </location>
</feature>
<evidence type="ECO:0000313" key="9">
    <source>
        <dbReference type="EMBL" id="GAA2090615.1"/>
    </source>
</evidence>
<dbReference type="EMBL" id="BAAAPZ010000002">
    <property type="protein sequence ID" value="GAA2090615.1"/>
    <property type="molecule type" value="Genomic_DNA"/>
</dbReference>
<feature type="domain" description="ComEC/Rec2-related protein" evidence="8">
    <location>
        <begin position="205"/>
        <end position="471"/>
    </location>
</feature>
<dbReference type="PANTHER" id="PTHR30619">
    <property type="entry name" value="DNA INTERNALIZATION/COMPETENCE PROTEIN COMEC/REC2"/>
    <property type="match status" value="1"/>
</dbReference>
<dbReference type="NCBIfam" id="TIGR00360">
    <property type="entry name" value="ComEC_N-term"/>
    <property type="match status" value="1"/>
</dbReference>
<evidence type="ECO:0000259" key="7">
    <source>
        <dbReference type="Pfam" id="PF00753"/>
    </source>
</evidence>
<dbReference type="PANTHER" id="PTHR30619:SF1">
    <property type="entry name" value="RECOMBINATION PROTEIN 2"/>
    <property type="match status" value="1"/>
</dbReference>
<keyword evidence="5 6" id="KW-0472">Membrane</keyword>
<dbReference type="Pfam" id="PF03772">
    <property type="entry name" value="Competence"/>
    <property type="match status" value="1"/>
</dbReference>
<evidence type="ECO:0000256" key="2">
    <source>
        <dbReference type="ARBA" id="ARBA00022475"/>
    </source>
</evidence>
<keyword evidence="10" id="KW-1185">Reference proteome</keyword>
<evidence type="ECO:0000256" key="3">
    <source>
        <dbReference type="ARBA" id="ARBA00022692"/>
    </source>
</evidence>
<keyword evidence="2" id="KW-1003">Cell membrane</keyword>
<protein>
    <recommendedName>
        <fullName evidence="11">Competence protein ComEC</fullName>
    </recommendedName>
</protein>
<feature type="transmembrane region" description="Helical" evidence="6">
    <location>
        <begin position="389"/>
        <end position="408"/>
    </location>
</feature>
<feature type="transmembrane region" description="Helical" evidence="6">
    <location>
        <begin position="354"/>
        <end position="377"/>
    </location>
</feature>
<reference evidence="10" key="1">
    <citation type="journal article" date="2019" name="Int. J. Syst. Evol. Microbiol.">
        <title>The Global Catalogue of Microorganisms (GCM) 10K type strain sequencing project: providing services to taxonomists for standard genome sequencing and annotation.</title>
        <authorList>
            <consortium name="The Broad Institute Genomics Platform"/>
            <consortium name="The Broad Institute Genome Sequencing Center for Infectious Disease"/>
            <person name="Wu L."/>
            <person name="Ma J."/>
        </authorList>
    </citation>
    <scope>NUCLEOTIDE SEQUENCE [LARGE SCALE GENOMIC DNA]</scope>
    <source>
        <strain evidence="10">JCM 15900</strain>
    </source>
</reference>
<dbReference type="Proteomes" id="UP001500984">
    <property type="component" value="Unassembled WGS sequence"/>
</dbReference>
<accession>A0ABP5I155</accession>
<evidence type="ECO:0000256" key="5">
    <source>
        <dbReference type="ARBA" id="ARBA00023136"/>
    </source>
</evidence>
<comment type="subcellular location">
    <subcellularLocation>
        <location evidence="1">Cell membrane</location>
        <topology evidence="1">Multi-pass membrane protein</topology>
    </subcellularLocation>
</comment>
<keyword evidence="3 6" id="KW-0812">Transmembrane</keyword>
<feature type="transmembrane region" description="Helical" evidence="6">
    <location>
        <begin position="45"/>
        <end position="65"/>
    </location>
</feature>
<gene>
    <name evidence="9" type="ORF">GCM10009823_07190</name>
</gene>
<dbReference type="InterPro" id="IPR004477">
    <property type="entry name" value="ComEC_N"/>
</dbReference>
<feature type="transmembrane region" description="Helical" evidence="6">
    <location>
        <begin position="301"/>
        <end position="317"/>
    </location>
</feature>
<feature type="transmembrane region" description="Helical" evidence="6">
    <location>
        <begin position="323"/>
        <end position="342"/>
    </location>
</feature>
<dbReference type="Gene3D" id="3.60.15.10">
    <property type="entry name" value="Ribonuclease Z/Hydroxyacylglutathione hydrolase-like"/>
    <property type="match status" value="1"/>
</dbReference>
<feature type="transmembrane region" description="Helical" evidence="6">
    <location>
        <begin position="451"/>
        <end position="471"/>
    </location>
</feature>
<dbReference type="InterPro" id="IPR036866">
    <property type="entry name" value="RibonucZ/Hydroxyglut_hydro"/>
</dbReference>
<keyword evidence="4 6" id="KW-1133">Transmembrane helix</keyword>
<dbReference type="SUPFAM" id="SSF56281">
    <property type="entry name" value="Metallo-hydrolase/oxidoreductase"/>
    <property type="match status" value="1"/>
</dbReference>
<evidence type="ECO:0000256" key="6">
    <source>
        <dbReference type="SAM" id="Phobius"/>
    </source>
</evidence>
<feature type="transmembrane region" description="Helical" evidence="6">
    <location>
        <begin position="20"/>
        <end position="39"/>
    </location>
</feature>
<organism evidence="9 10">
    <name type="scientific">Brevibacterium salitolerans</name>
    <dbReference type="NCBI Taxonomy" id="1403566"/>
    <lineage>
        <taxon>Bacteria</taxon>
        <taxon>Bacillati</taxon>
        <taxon>Actinomycetota</taxon>
        <taxon>Actinomycetes</taxon>
        <taxon>Micrococcales</taxon>
        <taxon>Brevibacteriaceae</taxon>
        <taxon>Brevibacterium</taxon>
    </lineage>
</organism>
<dbReference type="InterPro" id="IPR001279">
    <property type="entry name" value="Metallo-B-lactamas"/>
</dbReference>
<name>A0ABP5I155_9MICO</name>
<feature type="transmembrane region" description="Helical" evidence="6">
    <location>
        <begin position="226"/>
        <end position="248"/>
    </location>
</feature>